<dbReference type="Pfam" id="PF01648">
    <property type="entry name" value="ACPS"/>
    <property type="match status" value="1"/>
</dbReference>
<name>A0A3N7HKP4_9BURK</name>
<comment type="similarity">
    <text evidence="1">Belongs to the P-Pant transferase superfamily. Gsp/Sfp/HetI/AcpT family.</text>
</comment>
<evidence type="ECO:0000313" key="6">
    <source>
        <dbReference type="Proteomes" id="UP000267464"/>
    </source>
</evidence>
<dbReference type="GO" id="GO:0000287">
    <property type="term" value="F:magnesium ion binding"/>
    <property type="evidence" value="ECO:0007669"/>
    <property type="project" value="InterPro"/>
</dbReference>
<keyword evidence="2" id="KW-0808">Transferase</keyword>
<dbReference type="GO" id="GO:0005829">
    <property type="term" value="C:cytosol"/>
    <property type="evidence" value="ECO:0007669"/>
    <property type="project" value="TreeGrafter"/>
</dbReference>
<protein>
    <submittedName>
        <fullName evidence="5">Uncharacterized protein</fullName>
    </submittedName>
</protein>
<dbReference type="SUPFAM" id="SSF56214">
    <property type="entry name" value="4'-phosphopantetheinyl transferase"/>
    <property type="match status" value="2"/>
</dbReference>
<dbReference type="Gene3D" id="3.90.470.20">
    <property type="entry name" value="4'-phosphopantetheinyl transferase domain"/>
    <property type="match status" value="2"/>
</dbReference>
<accession>A0A3N7HKP4</accession>
<evidence type="ECO:0000259" key="4">
    <source>
        <dbReference type="Pfam" id="PF22624"/>
    </source>
</evidence>
<feature type="domain" description="4'-phosphopantetheinyl transferase" evidence="3">
    <location>
        <begin position="172"/>
        <end position="269"/>
    </location>
</feature>
<evidence type="ECO:0000256" key="2">
    <source>
        <dbReference type="ARBA" id="ARBA00022679"/>
    </source>
</evidence>
<dbReference type="Proteomes" id="UP000267464">
    <property type="component" value="Unassembled WGS sequence"/>
</dbReference>
<dbReference type="InterPro" id="IPR055066">
    <property type="entry name" value="AASDHPPT_N"/>
</dbReference>
<dbReference type="AlphaFoldDB" id="A0A3N7HKP4"/>
<dbReference type="GO" id="GO:0008897">
    <property type="term" value="F:holo-[acyl-carrier-protein] synthase activity"/>
    <property type="evidence" value="ECO:0007669"/>
    <property type="project" value="InterPro"/>
</dbReference>
<evidence type="ECO:0000256" key="1">
    <source>
        <dbReference type="ARBA" id="ARBA00010990"/>
    </source>
</evidence>
<evidence type="ECO:0000313" key="5">
    <source>
        <dbReference type="EMBL" id="RQP22660.1"/>
    </source>
</evidence>
<dbReference type="PANTHER" id="PTHR12215:SF15">
    <property type="entry name" value="4'-PHOSPHOPANTETHEINYL TRANSFERASE SUPERFAMILY-RELATED"/>
    <property type="match status" value="1"/>
</dbReference>
<sequence length="313" mass="35114">MDSQLDHVRRVQPGLLRLPGTPRLAGPRHRGRTRPCRRRPLQRHVVPAAREGAVPECLTLCRNRVDLWLAQTSRVRALGLLDRCGLLLSAEELAREARFRFQEDRDSFRVTRALLRCVLSRYAAKAETSWRFESDANGRPRLADADAFSGELDFSISHTRDFTLVAIGLGRRVGVDIERADRQVRESVRWACLDADERTACALLHEDTQPRRFIETWTLKESYLKALGCGLSRPMDSFGFRFIDDAGIALCDPCADATSAATWAFSMFDLPQAHVGSVCIEDGSAVDLVLHRMEPLATDVEMALQIIRGSATQ</sequence>
<dbReference type="GO" id="GO:0019878">
    <property type="term" value="P:lysine biosynthetic process via aminoadipic acid"/>
    <property type="evidence" value="ECO:0007669"/>
    <property type="project" value="TreeGrafter"/>
</dbReference>
<reference evidence="5 6" key="1">
    <citation type="submission" date="2018-08" db="EMBL/GenBank/DDBJ databases">
        <authorList>
            <person name="Khan S.A."/>
            <person name="Jeon C.O."/>
            <person name="Chun B.H."/>
            <person name="Jeong S.E."/>
        </authorList>
    </citation>
    <scope>NUCLEOTIDE SEQUENCE [LARGE SCALE GENOMIC DNA]</scope>
    <source>
        <strain evidence="5 6">S-16</strain>
    </source>
</reference>
<dbReference type="InterPro" id="IPR050559">
    <property type="entry name" value="P-Pant_transferase_sf"/>
</dbReference>
<keyword evidence="6" id="KW-1185">Reference proteome</keyword>
<dbReference type="Pfam" id="PF22624">
    <property type="entry name" value="AASDHPPT_N"/>
    <property type="match status" value="1"/>
</dbReference>
<feature type="domain" description="4'-phosphopantetheinyl transferase N-terminal" evidence="4">
    <location>
        <begin position="87"/>
        <end position="166"/>
    </location>
</feature>
<reference evidence="5 6" key="2">
    <citation type="submission" date="2018-12" db="EMBL/GenBank/DDBJ databases">
        <title>Rhizobacter gummiphilus sp. nov., a rubber-degrading bacterium isolated from the soil of a botanical garden in Japan.</title>
        <authorList>
            <person name="Shunsuke S.S."/>
        </authorList>
    </citation>
    <scope>NUCLEOTIDE SEQUENCE [LARGE SCALE GENOMIC DNA]</scope>
    <source>
        <strain evidence="5 6">S-16</strain>
    </source>
</reference>
<organism evidence="5 6">
    <name type="scientific">Piscinibacter terrae</name>
    <dbReference type="NCBI Taxonomy" id="2496871"/>
    <lineage>
        <taxon>Bacteria</taxon>
        <taxon>Pseudomonadati</taxon>
        <taxon>Pseudomonadota</taxon>
        <taxon>Betaproteobacteria</taxon>
        <taxon>Burkholderiales</taxon>
        <taxon>Sphaerotilaceae</taxon>
        <taxon>Piscinibacter</taxon>
    </lineage>
</organism>
<dbReference type="EMBL" id="QUSW01000006">
    <property type="protein sequence ID" value="RQP22660.1"/>
    <property type="molecule type" value="Genomic_DNA"/>
</dbReference>
<dbReference type="InterPro" id="IPR037143">
    <property type="entry name" value="4-PPantetheinyl_Trfase_dom_sf"/>
</dbReference>
<dbReference type="PANTHER" id="PTHR12215">
    <property type="entry name" value="PHOSPHOPANTETHEINE TRANSFERASE"/>
    <property type="match status" value="1"/>
</dbReference>
<dbReference type="InterPro" id="IPR008278">
    <property type="entry name" value="4-PPantetheinyl_Trfase_dom"/>
</dbReference>
<evidence type="ECO:0000259" key="3">
    <source>
        <dbReference type="Pfam" id="PF01648"/>
    </source>
</evidence>
<proteinExistence type="inferred from homology"/>
<comment type="caution">
    <text evidence="5">The sequence shown here is derived from an EMBL/GenBank/DDBJ whole genome shotgun (WGS) entry which is preliminary data.</text>
</comment>
<gene>
    <name evidence="5" type="ORF">DZC73_20340</name>
</gene>